<gene>
    <name evidence="9" type="ORF">CJ255_16900</name>
</gene>
<protein>
    <submittedName>
        <fullName evidence="9">Glycosyl transferase</fullName>
    </submittedName>
</protein>
<feature type="domain" description="Glycosyltransferase 2-like" evidence="8">
    <location>
        <begin position="11"/>
        <end position="168"/>
    </location>
</feature>
<dbReference type="CDD" id="cd04179">
    <property type="entry name" value="DPM_DPG-synthase_like"/>
    <property type="match status" value="1"/>
</dbReference>
<dbReference type="AlphaFoldDB" id="A0A2A6RG74"/>
<dbReference type="InterPro" id="IPR029044">
    <property type="entry name" value="Nucleotide-diphossugar_trans"/>
</dbReference>
<sequence>MSERPSITAFFPAFNDAGTIGSMVVSVIETLEELTDDYEVIVVENGSTDYTVQVLESLAQHYPNLRVFTHREPLGYGGALRVGFASATKDLIFYTDGDAQYDPRELKLLVPALRDDVHVVNGWKIDRSDPLHRKIIGRIYHHTVKLLFGFKLRDVDCDFRLIRRDVFDLVELESDSGTICLELVKKLQDAGFRFAEVPVHHYHRTYGQSQFFNFPRIWRTIVQLVQLWWKLVVRRQHMRQLACRRQARRRNTK</sequence>
<keyword evidence="6" id="KW-1133">Transmembrane helix</keyword>
<evidence type="ECO:0000256" key="4">
    <source>
        <dbReference type="ARBA" id="ARBA00022692"/>
    </source>
</evidence>
<dbReference type="Pfam" id="PF00535">
    <property type="entry name" value="Glycos_transf_2"/>
    <property type="match status" value="1"/>
</dbReference>
<dbReference type="GO" id="GO:0005886">
    <property type="term" value="C:plasma membrane"/>
    <property type="evidence" value="ECO:0007669"/>
    <property type="project" value="TreeGrafter"/>
</dbReference>
<evidence type="ECO:0000256" key="5">
    <source>
        <dbReference type="ARBA" id="ARBA00022985"/>
    </source>
</evidence>
<evidence type="ECO:0000256" key="3">
    <source>
        <dbReference type="ARBA" id="ARBA00022679"/>
    </source>
</evidence>
<dbReference type="Proteomes" id="UP000220527">
    <property type="component" value="Unassembled WGS sequence"/>
</dbReference>
<organism evidence="9 10">
    <name type="scientific">Candidatus Viridilinea mediisalina</name>
    <dbReference type="NCBI Taxonomy" id="2024553"/>
    <lineage>
        <taxon>Bacteria</taxon>
        <taxon>Bacillati</taxon>
        <taxon>Chloroflexota</taxon>
        <taxon>Chloroflexia</taxon>
        <taxon>Chloroflexales</taxon>
        <taxon>Chloroflexineae</taxon>
        <taxon>Oscillochloridaceae</taxon>
        <taxon>Candidatus Viridilinea</taxon>
    </lineage>
</organism>
<keyword evidence="7" id="KW-0472">Membrane</keyword>
<dbReference type="GO" id="GO:0099621">
    <property type="term" value="F:undecaprenyl-phosphate 4-deoxy-4-formamido-L-arabinose transferase activity"/>
    <property type="evidence" value="ECO:0007669"/>
    <property type="project" value="TreeGrafter"/>
</dbReference>
<accession>A0A2A6RG74</accession>
<dbReference type="Gene3D" id="3.90.550.10">
    <property type="entry name" value="Spore Coat Polysaccharide Biosynthesis Protein SpsA, Chain A"/>
    <property type="match status" value="1"/>
</dbReference>
<dbReference type="GO" id="GO:0009103">
    <property type="term" value="P:lipopolysaccharide biosynthetic process"/>
    <property type="evidence" value="ECO:0007669"/>
    <property type="project" value="UniProtKB-KW"/>
</dbReference>
<evidence type="ECO:0000313" key="9">
    <source>
        <dbReference type="EMBL" id="PDW01875.1"/>
    </source>
</evidence>
<evidence type="ECO:0000259" key="8">
    <source>
        <dbReference type="Pfam" id="PF00535"/>
    </source>
</evidence>
<evidence type="ECO:0000256" key="1">
    <source>
        <dbReference type="ARBA" id="ARBA00022475"/>
    </source>
</evidence>
<keyword evidence="2" id="KW-0328">Glycosyltransferase</keyword>
<dbReference type="RefSeq" id="WP_097645278.1">
    <property type="nucleotide sequence ID" value="NZ_NQWI01000102.1"/>
</dbReference>
<proteinExistence type="predicted"/>
<keyword evidence="3 9" id="KW-0808">Transferase</keyword>
<dbReference type="EMBL" id="NQWI01000102">
    <property type="protein sequence ID" value="PDW01875.1"/>
    <property type="molecule type" value="Genomic_DNA"/>
</dbReference>
<evidence type="ECO:0000256" key="7">
    <source>
        <dbReference type="ARBA" id="ARBA00023136"/>
    </source>
</evidence>
<keyword evidence="4" id="KW-0812">Transmembrane</keyword>
<evidence type="ECO:0000256" key="6">
    <source>
        <dbReference type="ARBA" id="ARBA00022989"/>
    </source>
</evidence>
<reference evidence="10" key="1">
    <citation type="submission" date="2017-08" db="EMBL/GenBank/DDBJ databases">
        <authorList>
            <person name="Grouzdev D.S."/>
            <person name="Gaisin V.A."/>
            <person name="Rysina M.S."/>
            <person name="Gorlenko V.M."/>
        </authorList>
    </citation>
    <scope>NUCLEOTIDE SEQUENCE [LARGE SCALE GENOMIC DNA]</scope>
    <source>
        <strain evidence="10">Kir15-3F</strain>
    </source>
</reference>
<dbReference type="PANTHER" id="PTHR48090">
    <property type="entry name" value="UNDECAPRENYL-PHOSPHATE 4-DEOXY-4-FORMAMIDO-L-ARABINOSE TRANSFERASE-RELATED"/>
    <property type="match status" value="1"/>
</dbReference>
<keyword evidence="10" id="KW-1185">Reference proteome</keyword>
<comment type="caution">
    <text evidence="9">The sequence shown here is derived from an EMBL/GenBank/DDBJ whole genome shotgun (WGS) entry which is preliminary data.</text>
</comment>
<evidence type="ECO:0000256" key="2">
    <source>
        <dbReference type="ARBA" id="ARBA00022676"/>
    </source>
</evidence>
<dbReference type="InterPro" id="IPR001173">
    <property type="entry name" value="Glyco_trans_2-like"/>
</dbReference>
<evidence type="ECO:0000313" key="10">
    <source>
        <dbReference type="Proteomes" id="UP000220527"/>
    </source>
</evidence>
<dbReference type="InterPro" id="IPR050256">
    <property type="entry name" value="Glycosyltransferase_2"/>
</dbReference>
<name>A0A2A6RG74_9CHLR</name>
<dbReference type="OrthoDB" id="9810303at2"/>
<dbReference type="SUPFAM" id="SSF53448">
    <property type="entry name" value="Nucleotide-diphospho-sugar transferases"/>
    <property type="match status" value="1"/>
</dbReference>
<keyword evidence="5" id="KW-0448">Lipopolysaccharide biosynthesis</keyword>
<dbReference type="PANTHER" id="PTHR48090:SF3">
    <property type="entry name" value="UNDECAPRENYL-PHOSPHATE 4-DEOXY-4-FORMAMIDO-L-ARABINOSE TRANSFERASE"/>
    <property type="match status" value="1"/>
</dbReference>
<keyword evidence="1" id="KW-1003">Cell membrane</keyword>